<dbReference type="Gene3D" id="1.25.40.10">
    <property type="entry name" value="Tetratricopeptide repeat domain"/>
    <property type="match status" value="2"/>
</dbReference>
<gene>
    <name evidence="1" type="ORF">IAA52_13770</name>
</gene>
<sequence>MSIFGGNPAVKAGNHAYRCHVDGNKLLEAGKTEEARAKHDEALKYYAEAYDAGLDRVGMLMSYGVLLMRRDEYEKAKEVYLRVHYKPGLSKEDRFDLRNNYSICLWRLGKLDEAIATIKRAAADKKTTLVYTTLGMFLILQAEQTGDFSEAIAFNAEAYEYDDEDAAILDNVGFLHMTMAEKARADGDAEKASAERKKAYDYFTRAHKLKPRQITTLYYLAKMLEEDGQKERAAQFIDAALEGSFSSICPVSREEAEALRDKIKG</sequence>
<dbReference type="Proteomes" id="UP000824260">
    <property type="component" value="Unassembled WGS sequence"/>
</dbReference>
<protein>
    <submittedName>
        <fullName evidence="1">Tetratricopeptide repeat protein</fullName>
    </submittedName>
</protein>
<dbReference type="EMBL" id="DVFZ01000129">
    <property type="protein sequence ID" value="HIQ84153.1"/>
    <property type="molecule type" value="Genomic_DNA"/>
</dbReference>
<dbReference type="SUPFAM" id="SSF48452">
    <property type="entry name" value="TPR-like"/>
    <property type="match status" value="1"/>
</dbReference>
<reference evidence="1" key="1">
    <citation type="submission" date="2020-10" db="EMBL/GenBank/DDBJ databases">
        <authorList>
            <person name="Gilroy R."/>
        </authorList>
    </citation>
    <scope>NUCLEOTIDE SEQUENCE</scope>
    <source>
        <strain evidence="1">ChiSjej6B24-2974</strain>
    </source>
</reference>
<proteinExistence type="predicted"/>
<organism evidence="1 2">
    <name type="scientific">Candidatus Pullichristensenella stercorigallinarum</name>
    <dbReference type="NCBI Taxonomy" id="2840909"/>
    <lineage>
        <taxon>Bacteria</taxon>
        <taxon>Bacillati</taxon>
        <taxon>Bacillota</taxon>
        <taxon>Clostridia</taxon>
        <taxon>Candidatus Pullichristensenella</taxon>
    </lineage>
</organism>
<name>A0A9D0ZP13_9FIRM</name>
<evidence type="ECO:0000313" key="1">
    <source>
        <dbReference type="EMBL" id="HIQ84153.1"/>
    </source>
</evidence>
<dbReference type="Pfam" id="PF13432">
    <property type="entry name" value="TPR_16"/>
    <property type="match status" value="1"/>
</dbReference>
<accession>A0A9D0ZP13</accession>
<dbReference type="InterPro" id="IPR011990">
    <property type="entry name" value="TPR-like_helical_dom_sf"/>
</dbReference>
<dbReference type="AlphaFoldDB" id="A0A9D0ZP13"/>
<evidence type="ECO:0000313" key="2">
    <source>
        <dbReference type="Proteomes" id="UP000824260"/>
    </source>
</evidence>
<comment type="caution">
    <text evidence="1">The sequence shown here is derived from an EMBL/GenBank/DDBJ whole genome shotgun (WGS) entry which is preliminary data.</text>
</comment>
<reference evidence="1" key="2">
    <citation type="journal article" date="2021" name="PeerJ">
        <title>Extensive microbial diversity within the chicken gut microbiome revealed by metagenomics and culture.</title>
        <authorList>
            <person name="Gilroy R."/>
            <person name="Ravi A."/>
            <person name="Getino M."/>
            <person name="Pursley I."/>
            <person name="Horton D.L."/>
            <person name="Alikhan N.F."/>
            <person name="Baker D."/>
            <person name="Gharbi K."/>
            <person name="Hall N."/>
            <person name="Watson M."/>
            <person name="Adriaenssens E.M."/>
            <person name="Foster-Nyarko E."/>
            <person name="Jarju S."/>
            <person name="Secka A."/>
            <person name="Antonio M."/>
            <person name="Oren A."/>
            <person name="Chaudhuri R.R."/>
            <person name="La Ragione R."/>
            <person name="Hildebrand F."/>
            <person name="Pallen M.J."/>
        </authorList>
    </citation>
    <scope>NUCLEOTIDE SEQUENCE</scope>
    <source>
        <strain evidence="1">ChiSjej6B24-2974</strain>
    </source>
</reference>